<dbReference type="EMBL" id="CAJVPS010000864">
    <property type="protein sequence ID" value="CAG8512458.1"/>
    <property type="molecule type" value="Genomic_DNA"/>
</dbReference>
<keyword evidence="3" id="KW-1185">Reference proteome</keyword>
<feature type="transmembrane region" description="Helical" evidence="1">
    <location>
        <begin position="49"/>
        <end position="68"/>
    </location>
</feature>
<comment type="caution">
    <text evidence="2">The sequence shown here is derived from an EMBL/GenBank/DDBJ whole genome shotgun (WGS) entry which is preliminary data.</text>
</comment>
<evidence type="ECO:0000313" key="3">
    <source>
        <dbReference type="Proteomes" id="UP000789508"/>
    </source>
</evidence>
<reference evidence="2" key="1">
    <citation type="submission" date="2021-06" db="EMBL/GenBank/DDBJ databases">
        <authorList>
            <person name="Kallberg Y."/>
            <person name="Tangrot J."/>
            <person name="Rosling A."/>
        </authorList>
    </citation>
    <scope>NUCLEOTIDE SEQUENCE</scope>
    <source>
        <strain evidence="2">FL130A</strain>
    </source>
</reference>
<protein>
    <submittedName>
        <fullName evidence="2">1776_t:CDS:1</fullName>
    </submittedName>
</protein>
<keyword evidence="1" id="KW-0812">Transmembrane</keyword>
<dbReference type="AlphaFoldDB" id="A0A9N8ZY24"/>
<organism evidence="2 3">
    <name type="scientific">Ambispora leptoticha</name>
    <dbReference type="NCBI Taxonomy" id="144679"/>
    <lineage>
        <taxon>Eukaryota</taxon>
        <taxon>Fungi</taxon>
        <taxon>Fungi incertae sedis</taxon>
        <taxon>Mucoromycota</taxon>
        <taxon>Glomeromycotina</taxon>
        <taxon>Glomeromycetes</taxon>
        <taxon>Archaeosporales</taxon>
        <taxon>Ambisporaceae</taxon>
        <taxon>Ambispora</taxon>
    </lineage>
</organism>
<proteinExistence type="predicted"/>
<sequence>MKKIKVRASSLMRANEKVKCKFRRIFKKIFEIVPYRPETESKTVYGIKLLFMCTVYAVCLFYLVILSFDIKNENPHLQTYKDLSQTIPAPYLHFSAPFDFTLSCNFVRADTQVANGNNLCQDYFDNNLTTIKPGKAASWNPAQLSNNSDVGVQFGPNKIFGIIVEVYRSKNSSNTLNNQTNSIWNTNMWVKIDDSEFYKANFSQEDPNSVDVVEEAFKLENVHFVSPGQKHIVWFERSQNKDLNKIGVFNRAGILTKTNDYFVISSSMDVVSPDNATKFDPYATIEFYYQTRVMIVNEETKDKTVLGLLSSIGGAFSLGVAIYAFCFGASQISPFGWAQELPFIRGQMKRKLRETFNKIEALPLIDDIDIDELKNLESKLRSGEISSTRNNEPNNIDMVGSNHGNSGQISIELINKLISHINLLERRSYATEILFRDFIVDVGDFEDLVVTKDQQKQKKQQGQKTNDTV</sequence>
<evidence type="ECO:0000313" key="2">
    <source>
        <dbReference type="EMBL" id="CAG8512458.1"/>
    </source>
</evidence>
<keyword evidence="1" id="KW-0472">Membrane</keyword>
<accession>A0A9N8ZY24</accession>
<evidence type="ECO:0000256" key="1">
    <source>
        <dbReference type="SAM" id="Phobius"/>
    </source>
</evidence>
<name>A0A9N8ZY24_9GLOM</name>
<keyword evidence="1" id="KW-1133">Transmembrane helix</keyword>
<gene>
    <name evidence="2" type="ORF">ALEPTO_LOCUS4045</name>
</gene>
<dbReference type="OrthoDB" id="10375538at2759"/>
<dbReference type="Proteomes" id="UP000789508">
    <property type="component" value="Unassembled WGS sequence"/>
</dbReference>